<name>A0A091RBP1_9AVES</name>
<feature type="non-terminal residue" evidence="1">
    <location>
        <position position="55"/>
    </location>
</feature>
<sequence>NGCKLEHRRFNLNIRKIFLTMRVTEHWSRLHREVGESPFLETFKIRLDTFLCDLV</sequence>
<feature type="non-terminal residue" evidence="1">
    <location>
        <position position="1"/>
    </location>
</feature>
<dbReference type="EMBL" id="KK812665">
    <property type="protein sequence ID" value="KFQ36677.1"/>
    <property type="molecule type" value="Genomic_DNA"/>
</dbReference>
<dbReference type="Proteomes" id="UP000053369">
    <property type="component" value="Unassembled WGS sequence"/>
</dbReference>
<evidence type="ECO:0000313" key="2">
    <source>
        <dbReference type="Proteomes" id="UP000053369"/>
    </source>
</evidence>
<dbReference type="AlphaFoldDB" id="A0A091RBP1"/>
<gene>
    <name evidence="1" type="ORF">N332_13082</name>
</gene>
<evidence type="ECO:0000313" key="1">
    <source>
        <dbReference type="EMBL" id="KFQ36677.1"/>
    </source>
</evidence>
<reference evidence="1 2" key="1">
    <citation type="submission" date="2014-04" db="EMBL/GenBank/DDBJ databases">
        <title>Genome evolution of avian class.</title>
        <authorList>
            <person name="Zhang G."/>
            <person name="Li C."/>
        </authorList>
    </citation>
    <scope>NUCLEOTIDE SEQUENCE [LARGE SCALE GENOMIC DNA]</scope>
    <source>
        <strain evidence="1">BGI_N332</strain>
    </source>
</reference>
<proteinExistence type="predicted"/>
<accession>A0A091RBP1</accession>
<protein>
    <submittedName>
        <fullName evidence="1">Uncharacterized protein</fullName>
    </submittedName>
</protein>
<keyword evidence="2" id="KW-1185">Reference proteome</keyword>
<organism evidence="1 2">
    <name type="scientific">Mesitornis unicolor</name>
    <name type="common">brown roatelo</name>
    <dbReference type="NCBI Taxonomy" id="54374"/>
    <lineage>
        <taxon>Eukaryota</taxon>
        <taxon>Metazoa</taxon>
        <taxon>Chordata</taxon>
        <taxon>Craniata</taxon>
        <taxon>Vertebrata</taxon>
        <taxon>Euteleostomi</taxon>
        <taxon>Archelosauria</taxon>
        <taxon>Archosauria</taxon>
        <taxon>Dinosauria</taxon>
        <taxon>Saurischia</taxon>
        <taxon>Theropoda</taxon>
        <taxon>Coelurosauria</taxon>
        <taxon>Aves</taxon>
        <taxon>Neognathae</taxon>
        <taxon>Neoaves</taxon>
        <taxon>Columbimorphae</taxon>
        <taxon>Mesitornithiformes</taxon>
        <taxon>Mesitornithidae</taxon>
        <taxon>Mesitornis</taxon>
    </lineage>
</organism>